<organism evidence="3 4">
    <name type="scientific">Pendulispora brunnea</name>
    <dbReference type="NCBI Taxonomy" id="2905690"/>
    <lineage>
        <taxon>Bacteria</taxon>
        <taxon>Pseudomonadati</taxon>
        <taxon>Myxococcota</taxon>
        <taxon>Myxococcia</taxon>
        <taxon>Myxococcales</taxon>
        <taxon>Sorangiineae</taxon>
        <taxon>Pendulisporaceae</taxon>
        <taxon>Pendulispora</taxon>
    </lineage>
</organism>
<dbReference type="PROSITE" id="PS51257">
    <property type="entry name" value="PROKAR_LIPOPROTEIN"/>
    <property type="match status" value="1"/>
</dbReference>
<evidence type="ECO:0000256" key="1">
    <source>
        <dbReference type="SAM" id="SignalP"/>
    </source>
</evidence>
<dbReference type="InterPro" id="IPR008979">
    <property type="entry name" value="Galactose-bd-like_sf"/>
</dbReference>
<dbReference type="Gene3D" id="2.60.120.260">
    <property type="entry name" value="Galactose-binding domain-like"/>
    <property type="match status" value="1"/>
</dbReference>
<dbReference type="InterPro" id="IPR012334">
    <property type="entry name" value="Pectin_lyas_fold"/>
</dbReference>
<dbReference type="SUPFAM" id="SSF51126">
    <property type="entry name" value="Pectin lyase-like"/>
    <property type="match status" value="1"/>
</dbReference>
<dbReference type="SMART" id="SM00710">
    <property type="entry name" value="PbH1"/>
    <property type="match status" value="6"/>
</dbReference>
<name>A0ABZ2K0U6_9BACT</name>
<evidence type="ECO:0000313" key="3">
    <source>
        <dbReference type="EMBL" id="WXA90354.1"/>
    </source>
</evidence>
<evidence type="ECO:0000313" key="4">
    <source>
        <dbReference type="Proteomes" id="UP001379533"/>
    </source>
</evidence>
<sequence length="677" mass="72786">MKSAKGIALVCACAGIGACSAAPLEPARATRAAVAPTSPPAPVCGNAELLTGPENAPEGAVIVPAGDNTGFDFRRPGLTYWFAPGVHTLGTELFGQIAPGAHATFVGGPGAILDGQNANLYAFTGEAEGVTIRYLTIRNFGRGLDNNNEGVVNHNGGSGWIIEHDTIQDNDGAGVFLGSDNILSYNCLKDNGQYGFSMFKMPIESDSAIKNLVLDHNEIVGNNKDDWETRNPGCGCTGGGKFWDVNGARITNNWVHDNDSVGLWADTNNVDFLFEGNYIDHNTDEGIFYEISYNATIRYNTLRRNAWAKGVRNTGSPGPAIYLSESGGDARLASTVSGSTKLRIYENVLEDNFSGISIFENANRFCNSNGNTSKGYCTPFVHPTLIPSPHDETYVNPINATHPCYAQVGNEPYLTDCRWHAQNVEVTNNEFRFDPTVVPCAGTYCGVQALMATGENNIPWSPYTVASVQNAVMFGNGNVFANNHYYGPWRFAKGYGEKIRFDTWQAAPFLQDQGSTSDQGPPPKVPNVFDADTATLEGSTGQWSAWFSDTIAQTTNEAHGGTHSLEIAVTAPDGWGVQLANYPGYDITPGEKLVRIWAKSRTATAIQPKLTIKWLNVNREILQTDTVQLPTLTMAWQEASATVTAPAGTITVWGYLTGPGSAGTTLYIDDISIGDPP</sequence>
<gene>
    <name evidence="3" type="ORF">LZC95_28310</name>
</gene>
<accession>A0ABZ2K0U6</accession>
<dbReference type="InterPro" id="IPR011050">
    <property type="entry name" value="Pectin_lyase_fold/virulence"/>
</dbReference>
<dbReference type="Proteomes" id="UP001379533">
    <property type="component" value="Chromosome"/>
</dbReference>
<feature type="domain" description="Right handed beta helix" evidence="2">
    <location>
        <begin position="208"/>
        <end position="316"/>
    </location>
</feature>
<dbReference type="RefSeq" id="WP_394840967.1">
    <property type="nucleotide sequence ID" value="NZ_CP089982.1"/>
</dbReference>
<protein>
    <submittedName>
        <fullName evidence="3">Right-handed parallel beta-helix repeat-containing protein</fullName>
    </submittedName>
</protein>
<dbReference type="InterPro" id="IPR039448">
    <property type="entry name" value="Beta_helix"/>
</dbReference>
<dbReference type="SUPFAM" id="SSF49785">
    <property type="entry name" value="Galactose-binding domain-like"/>
    <property type="match status" value="1"/>
</dbReference>
<keyword evidence="1" id="KW-0732">Signal</keyword>
<reference evidence="3 4" key="1">
    <citation type="submission" date="2021-12" db="EMBL/GenBank/DDBJ databases">
        <title>Discovery of the Pendulisporaceae a myxobacterial family with distinct sporulation behavior and unique specialized metabolism.</title>
        <authorList>
            <person name="Garcia R."/>
            <person name="Popoff A."/>
            <person name="Bader C.D."/>
            <person name="Loehr J."/>
            <person name="Walesch S."/>
            <person name="Walt C."/>
            <person name="Boldt J."/>
            <person name="Bunk B."/>
            <person name="Haeckl F.J.F.P.J."/>
            <person name="Gunesch A.P."/>
            <person name="Birkelbach J."/>
            <person name="Nuebel U."/>
            <person name="Pietschmann T."/>
            <person name="Bach T."/>
            <person name="Mueller R."/>
        </authorList>
    </citation>
    <scope>NUCLEOTIDE SEQUENCE [LARGE SCALE GENOMIC DNA]</scope>
    <source>
        <strain evidence="3 4">MSr12523</strain>
    </source>
</reference>
<feature type="chain" id="PRO_5045860336" evidence="1">
    <location>
        <begin position="22"/>
        <end position="677"/>
    </location>
</feature>
<dbReference type="Pfam" id="PF13229">
    <property type="entry name" value="Beta_helix"/>
    <property type="match status" value="1"/>
</dbReference>
<proteinExistence type="predicted"/>
<evidence type="ECO:0000259" key="2">
    <source>
        <dbReference type="Pfam" id="PF13229"/>
    </source>
</evidence>
<dbReference type="Gene3D" id="2.160.20.10">
    <property type="entry name" value="Single-stranded right-handed beta-helix, Pectin lyase-like"/>
    <property type="match status" value="1"/>
</dbReference>
<keyword evidence="4" id="KW-1185">Reference proteome</keyword>
<dbReference type="EMBL" id="CP089982">
    <property type="protein sequence ID" value="WXA90354.1"/>
    <property type="molecule type" value="Genomic_DNA"/>
</dbReference>
<feature type="signal peptide" evidence="1">
    <location>
        <begin position="1"/>
        <end position="21"/>
    </location>
</feature>
<dbReference type="InterPro" id="IPR006626">
    <property type="entry name" value="PbH1"/>
</dbReference>